<evidence type="ECO:0000259" key="4">
    <source>
        <dbReference type="PROSITE" id="PS51184"/>
    </source>
</evidence>
<keyword evidence="2" id="KW-0479">Metal-binding</keyword>
<name>A0A931APZ0_9ACTN</name>
<evidence type="ECO:0000313" key="5">
    <source>
        <dbReference type="EMBL" id="MBF8194305.1"/>
    </source>
</evidence>
<evidence type="ECO:0000256" key="2">
    <source>
        <dbReference type="ARBA" id="ARBA00022723"/>
    </source>
</evidence>
<dbReference type="InterPro" id="IPR039994">
    <property type="entry name" value="NO66-like"/>
</dbReference>
<organism evidence="5 6">
    <name type="scientific">Nonomuraea cypriaca</name>
    <dbReference type="NCBI Taxonomy" id="1187855"/>
    <lineage>
        <taxon>Bacteria</taxon>
        <taxon>Bacillati</taxon>
        <taxon>Actinomycetota</taxon>
        <taxon>Actinomycetes</taxon>
        <taxon>Streptosporangiales</taxon>
        <taxon>Streptosporangiaceae</taxon>
        <taxon>Nonomuraea</taxon>
    </lineage>
</organism>
<comment type="caution">
    <text evidence="5">The sequence shown here is derived from an EMBL/GenBank/DDBJ whole genome shotgun (WGS) entry which is preliminary data.</text>
</comment>
<gene>
    <name evidence="5" type="ORF">ITP53_53330</name>
</gene>
<keyword evidence="6" id="KW-1185">Reference proteome</keyword>
<dbReference type="SUPFAM" id="SSF51197">
    <property type="entry name" value="Clavaminate synthase-like"/>
    <property type="match status" value="1"/>
</dbReference>
<evidence type="ECO:0000313" key="6">
    <source>
        <dbReference type="Proteomes" id="UP000605361"/>
    </source>
</evidence>
<dbReference type="EMBL" id="JADOGI010000388">
    <property type="protein sequence ID" value="MBF8194305.1"/>
    <property type="molecule type" value="Genomic_DNA"/>
</dbReference>
<dbReference type="GO" id="GO:0051864">
    <property type="term" value="F:histone H3K36 demethylase activity"/>
    <property type="evidence" value="ECO:0007669"/>
    <property type="project" value="TreeGrafter"/>
</dbReference>
<sequence length="396" mass="43251">MESALGLLTAAPDKFVVRWPEEPQVFRGDPAALRALLDIEDIDRLISDQGLAASSVTMTKDNVMASPASFSVADLAAFPGAAGGIDARKVGERLREGHTLLLMGLHRCWPPLMRFGRLLAAELGHPLYAHAFLTPPGNQGFAHHWDTEAVFIAQTAGSKVWELYPPVLEDPLPRHRWGSVPVTPGQRASFENGEPYLRTRLEPGDVLWLPRGWIHNGYAQEGASLHISIGVLQFTRHWILEQLLDLAAGDPRFRTALPPGLNGRQLHEEVGELTEHFSRWLESLDGDRVATMLRVKQLRSQPGPRRPAVSSALLEVDADCVAYVPGSVLGAAKKGDGIVLHLGDHDLPVDGSVARAVGELISAPDARLRLDDLAVDRDQARELLRELIREGVATPA</sequence>
<dbReference type="PROSITE" id="PS51184">
    <property type="entry name" value="JMJC"/>
    <property type="match status" value="1"/>
</dbReference>
<evidence type="ECO:0000256" key="3">
    <source>
        <dbReference type="ARBA" id="ARBA00023004"/>
    </source>
</evidence>
<dbReference type="RefSeq" id="WP_195903132.1">
    <property type="nucleotide sequence ID" value="NZ_JADOGI010000388.1"/>
</dbReference>
<dbReference type="Proteomes" id="UP000605361">
    <property type="component" value="Unassembled WGS sequence"/>
</dbReference>
<dbReference type="GO" id="GO:0032453">
    <property type="term" value="F:histone H3K4 demethylase activity"/>
    <property type="evidence" value="ECO:0007669"/>
    <property type="project" value="TreeGrafter"/>
</dbReference>
<dbReference type="AlphaFoldDB" id="A0A931APZ0"/>
<accession>A0A931APZ0</accession>
<dbReference type="PANTHER" id="PTHR13096:SF9">
    <property type="entry name" value="BIFUNCTIONAL LYSINE-SPECIFIC DEMETHYLASE AND HISTIDYL-HYDROXYLASE"/>
    <property type="match status" value="1"/>
</dbReference>
<dbReference type="Gene3D" id="2.60.120.650">
    <property type="entry name" value="Cupin"/>
    <property type="match status" value="1"/>
</dbReference>
<reference evidence="5" key="1">
    <citation type="submission" date="2020-11" db="EMBL/GenBank/DDBJ databases">
        <title>Whole-genome analyses of Nonomuraea sp. K274.</title>
        <authorList>
            <person name="Veyisoglu A."/>
        </authorList>
    </citation>
    <scope>NUCLEOTIDE SEQUENCE</scope>
    <source>
        <strain evidence="5">K274</strain>
    </source>
</reference>
<protein>
    <recommendedName>
        <fullName evidence="4">JmjC domain-containing protein</fullName>
    </recommendedName>
</protein>
<comment type="cofactor">
    <cofactor evidence="1">
        <name>Fe(2+)</name>
        <dbReference type="ChEBI" id="CHEBI:29033"/>
    </cofactor>
</comment>
<dbReference type="Pfam" id="PF08007">
    <property type="entry name" value="JmjC_2"/>
    <property type="match status" value="1"/>
</dbReference>
<dbReference type="PANTHER" id="PTHR13096">
    <property type="entry name" value="MINA53 MYC INDUCED NUCLEAR ANTIGEN"/>
    <property type="match status" value="1"/>
</dbReference>
<feature type="domain" description="JmjC" evidence="4">
    <location>
        <begin position="98"/>
        <end position="248"/>
    </location>
</feature>
<keyword evidence="3" id="KW-0408">Iron</keyword>
<dbReference type="InterPro" id="IPR003347">
    <property type="entry name" value="JmjC_dom"/>
</dbReference>
<dbReference type="GO" id="GO:0046872">
    <property type="term" value="F:metal ion binding"/>
    <property type="evidence" value="ECO:0007669"/>
    <property type="project" value="UniProtKB-KW"/>
</dbReference>
<proteinExistence type="predicted"/>
<evidence type="ECO:0000256" key="1">
    <source>
        <dbReference type="ARBA" id="ARBA00001954"/>
    </source>
</evidence>